<keyword evidence="2" id="KW-0238">DNA-binding</keyword>
<dbReference type="InterPro" id="IPR012318">
    <property type="entry name" value="HTH_CRP"/>
</dbReference>
<evidence type="ECO:0000256" key="3">
    <source>
        <dbReference type="ARBA" id="ARBA00023163"/>
    </source>
</evidence>
<dbReference type="InterPro" id="IPR050397">
    <property type="entry name" value="Env_Response_Regulators"/>
</dbReference>
<accession>A0ABY2Q280</accession>
<reference evidence="6 7" key="1">
    <citation type="submission" date="2019-04" db="EMBL/GenBank/DDBJ databases">
        <title>Mesorhizobium composti sp. nov., isolated from compost.</title>
        <authorList>
            <person name="Lin S.-Y."/>
            <person name="Hameed A."/>
            <person name="Hsieh Y.-T."/>
            <person name="Young C.-C."/>
        </authorList>
    </citation>
    <scope>NUCLEOTIDE SEQUENCE [LARGE SCALE GENOMIC DNA]</scope>
    <source>
        <strain evidence="6 7">CC-YTH430</strain>
    </source>
</reference>
<gene>
    <name evidence="6" type="ORF">E6C48_19195</name>
</gene>
<dbReference type="SMART" id="SM00100">
    <property type="entry name" value="cNMP"/>
    <property type="match status" value="1"/>
</dbReference>
<dbReference type="PROSITE" id="PS51063">
    <property type="entry name" value="HTH_CRP_2"/>
    <property type="match status" value="1"/>
</dbReference>
<evidence type="ECO:0000313" key="6">
    <source>
        <dbReference type="EMBL" id="THF55031.1"/>
    </source>
</evidence>
<dbReference type="CDD" id="cd00092">
    <property type="entry name" value="HTH_CRP"/>
    <property type="match status" value="1"/>
</dbReference>
<dbReference type="Pfam" id="PF13545">
    <property type="entry name" value="HTH_Crp_2"/>
    <property type="match status" value="1"/>
</dbReference>
<dbReference type="CDD" id="cd00038">
    <property type="entry name" value="CAP_ED"/>
    <property type="match status" value="1"/>
</dbReference>
<dbReference type="InterPro" id="IPR014710">
    <property type="entry name" value="RmlC-like_jellyroll"/>
</dbReference>
<dbReference type="Gene3D" id="2.60.120.10">
    <property type="entry name" value="Jelly Rolls"/>
    <property type="match status" value="1"/>
</dbReference>
<dbReference type="PRINTS" id="PR00034">
    <property type="entry name" value="HTHCRP"/>
</dbReference>
<sequence>MSRLDRSLIADLPLFRGMSAADLDRIVGRARSQRVAKDQAIFEQDGAANTFFLLLDGHVRVVKSTPEGQDVIVRYISAGELMGIAQALGRSTYPANAIAAVDCVVLAWPGALWAEFAAAIPSFGANTYKTVGDRLQDAHTRVVEMSTEQVDRRVAHALLKLVGQSGKQTSEGLLIDFPISRQDIAEMTGTTLHTVSRLLTAWEGKGLVLSGRQKVTVTDRDRLSRIAEGRDGKD</sequence>
<dbReference type="Gene3D" id="1.10.10.10">
    <property type="entry name" value="Winged helix-like DNA-binding domain superfamily/Winged helix DNA-binding domain"/>
    <property type="match status" value="1"/>
</dbReference>
<keyword evidence="3" id="KW-0804">Transcription</keyword>
<name>A0ABY2Q280_9HYPH</name>
<dbReference type="Pfam" id="PF00027">
    <property type="entry name" value="cNMP_binding"/>
    <property type="match status" value="1"/>
</dbReference>
<dbReference type="PROSITE" id="PS50042">
    <property type="entry name" value="CNMP_BINDING_3"/>
    <property type="match status" value="1"/>
</dbReference>
<dbReference type="RefSeq" id="WP_136359803.1">
    <property type="nucleotide sequence ID" value="NZ_SSNY01000013.1"/>
</dbReference>
<dbReference type="EMBL" id="SSNY01000013">
    <property type="protein sequence ID" value="THF55031.1"/>
    <property type="molecule type" value="Genomic_DNA"/>
</dbReference>
<dbReference type="PANTHER" id="PTHR24567">
    <property type="entry name" value="CRP FAMILY TRANSCRIPTIONAL REGULATORY PROTEIN"/>
    <property type="match status" value="1"/>
</dbReference>
<feature type="domain" description="HTH crp-type" evidence="5">
    <location>
        <begin position="148"/>
        <end position="221"/>
    </location>
</feature>
<dbReference type="SMART" id="SM00419">
    <property type="entry name" value="HTH_CRP"/>
    <property type="match status" value="1"/>
</dbReference>
<dbReference type="InterPro" id="IPR018490">
    <property type="entry name" value="cNMP-bd_dom_sf"/>
</dbReference>
<dbReference type="InterPro" id="IPR036388">
    <property type="entry name" value="WH-like_DNA-bd_sf"/>
</dbReference>
<dbReference type="Proteomes" id="UP000306441">
    <property type="component" value="Unassembled WGS sequence"/>
</dbReference>
<dbReference type="SUPFAM" id="SSF46785">
    <property type="entry name" value="Winged helix' DNA-binding domain"/>
    <property type="match status" value="1"/>
</dbReference>
<dbReference type="PANTHER" id="PTHR24567:SF28">
    <property type="entry name" value="LISTERIOLYSIN REGULATORY PROTEIN"/>
    <property type="match status" value="1"/>
</dbReference>
<dbReference type="InterPro" id="IPR000595">
    <property type="entry name" value="cNMP-bd_dom"/>
</dbReference>
<organism evidence="6 7">
    <name type="scientific">Ollibium composti</name>
    <dbReference type="NCBI Taxonomy" id="2675109"/>
    <lineage>
        <taxon>Bacteria</taxon>
        <taxon>Pseudomonadati</taxon>
        <taxon>Pseudomonadota</taxon>
        <taxon>Alphaproteobacteria</taxon>
        <taxon>Hyphomicrobiales</taxon>
        <taxon>Phyllobacteriaceae</taxon>
        <taxon>Ollibium</taxon>
    </lineage>
</organism>
<proteinExistence type="predicted"/>
<evidence type="ECO:0000313" key="7">
    <source>
        <dbReference type="Proteomes" id="UP000306441"/>
    </source>
</evidence>
<keyword evidence="1" id="KW-0805">Transcription regulation</keyword>
<evidence type="ECO:0000259" key="4">
    <source>
        <dbReference type="PROSITE" id="PS50042"/>
    </source>
</evidence>
<dbReference type="SUPFAM" id="SSF51206">
    <property type="entry name" value="cAMP-binding domain-like"/>
    <property type="match status" value="1"/>
</dbReference>
<keyword evidence="7" id="KW-1185">Reference proteome</keyword>
<evidence type="ECO:0000256" key="1">
    <source>
        <dbReference type="ARBA" id="ARBA00023015"/>
    </source>
</evidence>
<dbReference type="InterPro" id="IPR036390">
    <property type="entry name" value="WH_DNA-bd_sf"/>
</dbReference>
<evidence type="ECO:0000256" key="2">
    <source>
        <dbReference type="ARBA" id="ARBA00023125"/>
    </source>
</evidence>
<feature type="domain" description="Cyclic nucleotide-binding" evidence="4">
    <location>
        <begin position="14"/>
        <end position="107"/>
    </location>
</feature>
<comment type="caution">
    <text evidence="6">The sequence shown here is derived from an EMBL/GenBank/DDBJ whole genome shotgun (WGS) entry which is preliminary data.</text>
</comment>
<evidence type="ECO:0000259" key="5">
    <source>
        <dbReference type="PROSITE" id="PS51063"/>
    </source>
</evidence>
<protein>
    <submittedName>
        <fullName evidence="6">Crp/Fnr family transcriptional regulator</fullName>
    </submittedName>
</protein>